<dbReference type="EMBL" id="LR796737">
    <property type="protein sequence ID" value="CAB4163009.1"/>
    <property type="molecule type" value="Genomic_DNA"/>
</dbReference>
<evidence type="ECO:0000313" key="1">
    <source>
        <dbReference type="EMBL" id="CAB4143759.1"/>
    </source>
</evidence>
<protein>
    <submittedName>
        <fullName evidence="2">Uncharacterized protein</fullName>
    </submittedName>
</protein>
<sequence>MNPIFLSAKDAPNTEIDQSIDDSNLVFGKYPQPESFKGSHKIMTPNYTLSSYLTYHMPYSSSIALDYQVILGPTESSILSKDYISSSFAPNQDTTLLPLAVRYADQKSGIYVVERPPFKVAPDFSKVKGVNRSVSKILQDKEIWIPWTVSIIRMGSNFSQIHYSLFFNDGPLTSFDDTLITPWIPNVFGDGRTCFGDSSYLLNQRIQSGEISYDLSEIFTYMFNDFFSSWNADLAQHHNSLFTQFSNLGFLERLKDQKRIPKQIFEEYNWVRNPHKAWPIILFALSTLSYQETMQLVSVLKQRQIVANSNSFKRYSLEYKIDRLKEDVSSNSFELTPQSFMGQYGSIQRADHHSMTDTSAAYFSTVITIKFENIPEGVSLINSNKIKNPLVLAKVYSHFFKCLNDSFNYLVNHNYIDPAQYPNPESLFIYKNVAISSSAIRSLNGYISNIDNATTIDWNTL</sequence>
<dbReference type="EMBL" id="LR796418">
    <property type="protein sequence ID" value="CAB4143759.1"/>
    <property type="molecule type" value="Genomic_DNA"/>
</dbReference>
<reference evidence="2" key="1">
    <citation type="submission" date="2020-04" db="EMBL/GenBank/DDBJ databases">
        <authorList>
            <person name="Chiriac C."/>
            <person name="Salcher M."/>
            <person name="Ghai R."/>
            <person name="Kavagutti S V."/>
        </authorList>
    </citation>
    <scope>NUCLEOTIDE SEQUENCE</scope>
</reference>
<proteinExistence type="predicted"/>
<accession>A0A6J5NU73</accession>
<evidence type="ECO:0000313" key="2">
    <source>
        <dbReference type="EMBL" id="CAB4163009.1"/>
    </source>
</evidence>
<name>A0A6J5NU73_9CAUD</name>
<organism evidence="2">
    <name type="scientific">uncultured Caudovirales phage</name>
    <dbReference type="NCBI Taxonomy" id="2100421"/>
    <lineage>
        <taxon>Viruses</taxon>
        <taxon>Duplodnaviria</taxon>
        <taxon>Heunggongvirae</taxon>
        <taxon>Uroviricota</taxon>
        <taxon>Caudoviricetes</taxon>
        <taxon>Peduoviridae</taxon>
        <taxon>Maltschvirus</taxon>
        <taxon>Maltschvirus maltsch</taxon>
    </lineage>
</organism>
<gene>
    <name evidence="1" type="ORF">UFOVP436_227</name>
    <name evidence="2" type="ORF">UFOVP784_227</name>
</gene>